<dbReference type="Proteomes" id="UP000008367">
    <property type="component" value="Unassembled WGS sequence"/>
</dbReference>
<comment type="caution">
    <text evidence="1">The sequence shown here is derived from an EMBL/GenBank/DDBJ whole genome shotgun (WGS) entry which is preliminary data.</text>
</comment>
<sequence length="45" mass="4978">MVIVFLAIIEVNDLVKAINGSEINSLTFNKLKNKPPICSPCNRYG</sequence>
<proteinExistence type="predicted"/>
<accession>A0A454CZK3</accession>
<organism evidence="1 2">
    <name type="scientific">Vibrio harveyi</name>
    <name type="common">Beneckea harveyi</name>
    <dbReference type="NCBI Taxonomy" id="669"/>
    <lineage>
        <taxon>Bacteria</taxon>
        <taxon>Pseudomonadati</taxon>
        <taxon>Pseudomonadota</taxon>
        <taxon>Gammaproteobacteria</taxon>
        <taxon>Vibrionales</taxon>
        <taxon>Vibrionaceae</taxon>
        <taxon>Vibrio</taxon>
    </lineage>
</organism>
<dbReference type="EMBL" id="AJSR01000999">
    <property type="protein sequence ID" value="EKM31850.1"/>
    <property type="molecule type" value="Genomic_DNA"/>
</dbReference>
<evidence type="ECO:0000313" key="1">
    <source>
        <dbReference type="EMBL" id="EKM31850.1"/>
    </source>
</evidence>
<evidence type="ECO:0000313" key="2">
    <source>
        <dbReference type="Proteomes" id="UP000008367"/>
    </source>
</evidence>
<protein>
    <submittedName>
        <fullName evidence="1">Uncharacterized protein</fullName>
    </submittedName>
</protein>
<reference evidence="1 2" key="1">
    <citation type="submission" date="2012-10" db="EMBL/GenBank/DDBJ databases">
        <title>Genome sequence of Vibrio Cholerae HENC-02.</title>
        <authorList>
            <person name="Eppinger M."/>
            <person name="Hasan N.A."/>
            <person name="Sengamalay N."/>
            <person name="Hine E."/>
            <person name="Su Q."/>
            <person name="Daugherty S.C."/>
            <person name="Young S."/>
            <person name="Sadzewicz L."/>
            <person name="Tallon L."/>
            <person name="Cebula T.A."/>
            <person name="Ravel J."/>
            <person name="Colwell R.R."/>
        </authorList>
    </citation>
    <scope>NUCLEOTIDE SEQUENCE [LARGE SCALE GENOMIC DNA]</scope>
    <source>
        <strain evidence="1 2">HENC-02</strain>
    </source>
</reference>
<gene>
    <name evidence="1" type="ORF">VCHENC02_2555</name>
</gene>
<dbReference type="AlphaFoldDB" id="A0A454CZK3"/>
<name>A0A454CZK3_VIBHA</name>